<organism evidence="1 2">
    <name type="scientific">Diceros bicornis minor</name>
    <name type="common">South-central black rhinoceros</name>
    <dbReference type="NCBI Taxonomy" id="77932"/>
    <lineage>
        <taxon>Eukaryota</taxon>
        <taxon>Metazoa</taxon>
        <taxon>Chordata</taxon>
        <taxon>Craniata</taxon>
        <taxon>Vertebrata</taxon>
        <taxon>Euteleostomi</taxon>
        <taxon>Mammalia</taxon>
        <taxon>Eutheria</taxon>
        <taxon>Laurasiatheria</taxon>
        <taxon>Perissodactyla</taxon>
        <taxon>Rhinocerotidae</taxon>
        <taxon>Diceros</taxon>
    </lineage>
</organism>
<sequence length="237" mass="25660">MVVTTSSSLPCHPGAAFLLLPMSPGPWTEASTLHLAEPCLCECLTLEGASSAAPSTPLVNRWADKDCPEEETGTHSHICRPVFQRLHWGGVSGGRAGTLGVSRMLRTSCYSSKHCHLQQVQLLQVSMVGPGCPRSSLSPDWPDPLALPPLRPNALETWDATYFKCCHCDLHFSPYCPVFCIRDLVPAAGGVSEDLALLVAPWWTGSGERVRAVRDPLQHPHHWAGRGQARVGGDRQG</sequence>
<name>A0A7J7F4R6_DICBM</name>
<keyword evidence="2" id="KW-1185">Reference proteome</keyword>
<proteinExistence type="predicted"/>
<accession>A0A7J7F4R6</accession>
<reference evidence="1 2" key="1">
    <citation type="journal article" date="2020" name="Mol. Biol. Evol.">
        <title>Interspecific Gene Flow and the Evolution of Specialization in Black and White Rhinoceros.</title>
        <authorList>
            <person name="Moodley Y."/>
            <person name="Westbury M.V."/>
            <person name="Russo I.M."/>
            <person name="Gopalakrishnan S."/>
            <person name="Rakotoarivelo A."/>
            <person name="Olsen R.A."/>
            <person name="Prost S."/>
            <person name="Tunstall T."/>
            <person name="Ryder O.A."/>
            <person name="Dalen L."/>
            <person name="Bruford M.W."/>
        </authorList>
    </citation>
    <scope>NUCLEOTIDE SEQUENCE [LARGE SCALE GENOMIC DNA]</scope>
    <source>
        <strain evidence="1">SBR-YM</strain>
        <tissue evidence="1">Skin</tissue>
    </source>
</reference>
<evidence type="ECO:0000313" key="1">
    <source>
        <dbReference type="EMBL" id="KAF5923033.1"/>
    </source>
</evidence>
<dbReference type="AlphaFoldDB" id="A0A7J7F4R6"/>
<comment type="caution">
    <text evidence="1">The sequence shown here is derived from an EMBL/GenBank/DDBJ whole genome shotgun (WGS) entry which is preliminary data.</text>
</comment>
<dbReference type="Proteomes" id="UP000551758">
    <property type="component" value="Unassembled WGS sequence"/>
</dbReference>
<evidence type="ECO:0000313" key="2">
    <source>
        <dbReference type="Proteomes" id="UP000551758"/>
    </source>
</evidence>
<gene>
    <name evidence="1" type="ORF">HPG69_016498</name>
</gene>
<dbReference type="EMBL" id="JACDTQ010001372">
    <property type="protein sequence ID" value="KAF5923033.1"/>
    <property type="molecule type" value="Genomic_DNA"/>
</dbReference>
<protein>
    <submittedName>
        <fullName evidence="1">Uncharacterized protein</fullName>
    </submittedName>
</protein>